<organism evidence="3 4">
    <name type="scientific">Vicia faba</name>
    <name type="common">Broad bean</name>
    <name type="synonym">Faba vulgaris</name>
    <dbReference type="NCBI Taxonomy" id="3906"/>
    <lineage>
        <taxon>Eukaryota</taxon>
        <taxon>Viridiplantae</taxon>
        <taxon>Streptophyta</taxon>
        <taxon>Embryophyta</taxon>
        <taxon>Tracheophyta</taxon>
        <taxon>Spermatophyta</taxon>
        <taxon>Magnoliopsida</taxon>
        <taxon>eudicotyledons</taxon>
        <taxon>Gunneridae</taxon>
        <taxon>Pentapetalae</taxon>
        <taxon>rosids</taxon>
        <taxon>fabids</taxon>
        <taxon>Fabales</taxon>
        <taxon>Fabaceae</taxon>
        <taxon>Papilionoideae</taxon>
        <taxon>50 kb inversion clade</taxon>
        <taxon>NPAAA clade</taxon>
        <taxon>Hologalegina</taxon>
        <taxon>IRL clade</taxon>
        <taxon>Fabeae</taxon>
        <taxon>Vicia</taxon>
    </lineage>
</organism>
<dbReference type="Proteomes" id="UP001157006">
    <property type="component" value="Chromosome 4"/>
</dbReference>
<protein>
    <submittedName>
        <fullName evidence="3">Uncharacterized protein</fullName>
    </submittedName>
</protein>
<dbReference type="AlphaFoldDB" id="A0AAV1ACK8"/>
<evidence type="ECO:0000256" key="2">
    <source>
        <dbReference type="SAM" id="Phobius"/>
    </source>
</evidence>
<dbReference type="PANTHER" id="PTHR37380">
    <property type="entry name" value="CLE FAMILY OSCLE501 PROTEIN"/>
    <property type="match status" value="1"/>
</dbReference>
<dbReference type="EMBL" id="OX451739">
    <property type="protein sequence ID" value="CAI8606780.1"/>
    <property type="molecule type" value="Genomic_DNA"/>
</dbReference>
<keyword evidence="2" id="KW-0472">Membrane</keyword>
<feature type="transmembrane region" description="Helical" evidence="2">
    <location>
        <begin position="6"/>
        <end position="26"/>
    </location>
</feature>
<name>A0AAV1ACK8_VICFA</name>
<reference evidence="3 4" key="1">
    <citation type="submission" date="2023-01" db="EMBL/GenBank/DDBJ databases">
        <authorList>
            <person name="Kreplak J."/>
        </authorList>
    </citation>
    <scope>NUCLEOTIDE SEQUENCE [LARGE SCALE GENOMIC DNA]</scope>
</reference>
<proteinExistence type="predicted"/>
<keyword evidence="4" id="KW-1185">Reference proteome</keyword>
<feature type="region of interest" description="Disordered" evidence="1">
    <location>
        <begin position="90"/>
        <end position="114"/>
    </location>
</feature>
<keyword evidence="2" id="KW-1133">Transmembrane helix</keyword>
<feature type="compositionally biased region" description="Pro residues" evidence="1">
    <location>
        <begin position="99"/>
        <end position="114"/>
    </location>
</feature>
<keyword evidence="2" id="KW-0812">Transmembrane</keyword>
<accession>A0AAV1ACK8</accession>
<gene>
    <name evidence="3" type="ORF">VFH_IV006800</name>
</gene>
<evidence type="ECO:0000313" key="3">
    <source>
        <dbReference type="EMBL" id="CAI8606780.1"/>
    </source>
</evidence>
<evidence type="ECO:0000256" key="1">
    <source>
        <dbReference type="SAM" id="MobiDB-lite"/>
    </source>
</evidence>
<evidence type="ECO:0000313" key="4">
    <source>
        <dbReference type="Proteomes" id="UP001157006"/>
    </source>
</evidence>
<sequence length="114" mass="12588">MAISKIYLVGIISILLISLAIGENLLNYRYKRLVPSDPDPIESPPSPNKPLTQNFKVSYDIKRLVPSGPDPIESPPSPIKSQTQYSEFNYDIKRLVPSGPDPIESPPSPNMPST</sequence>
<dbReference type="PANTHER" id="PTHR37380:SF1">
    <property type="entry name" value="CLE FAMILY OSCLE501 PROTEIN"/>
    <property type="match status" value="1"/>
</dbReference>